<comment type="caution">
    <text evidence="16">The sequence shown here is derived from an EMBL/GenBank/DDBJ whole genome shotgun (WGS) entry which is preliminary data.</text>
</comment>
<gene>
    <name evidence="16" type="ORF">IPN02_10670</name>
</gene>
<evidence type="ECO:0000256" key="1">
    <source>
        <dbReference type="ARBA" id="ARBA00001947"/>
    </source>
</evidence>
<evidence type="ECO:0000256" key="13">
    <source>
        <dbReference type="ARBA" id="ARBA00023160"/>
    </source>
</evidence>
<name>A0A936TG31_9ACTN</name>
<keyword evidence="13" id="KW-0275">Fatty acid biosynthesis</keyword>
<dbReference type="PANTHER" id="PTHR12863">
    <property type="entry name" value="FATTY ACID HYDROXYLASE"/>
    <property type="match status" value="1"/>
</dbReference>
<dbReference type="Pfam" id="PF04116">
    <property type="entry name" value="FA_hydroxylase"/>
    <property type="match status" value="1"/>
</dbReference>
<keyword evidence="10" id="KW-0560">Oxidoreductase</keyword>
<evidence type="ECO:0000256" key="7">
    <source>
        <dbReference type="ARBA" id="ARBA00022832"/>
    </source>
</evidence>
<dbReference type="AlphaFoldDB" id="A0A936TG31"/>
<keyword evidence="4 14" id="KW-0812">Transmembrane</keyword>
<dbReference type="GO" id="GO:0006633">
    <property type="term" value="P:fatty acid biosynthetic process"/>
    <property type="evidence" value="ECO:0007669"/>
    <property type="project" value="UniProtKB-KW"/>
</dbReference>
<evidence type="ECO:0000256" key="11">
    <source>
        <dbReference type="ARBA" id="ARBA00023098"/>
    </source>
</evidence>
<dbReference type="GO" id="GO:0005506">
    <property type="term" value="F:iron ion binding"/>
    <property type="evidence" value="ECO:0007669"/>
    <property type="project" value="InterPro"/>
</dbReference>
<sequence>MTEILLMIVAFVGGWIGWTLAEYVLHRFAMHALGGKGIMSREHLEHHVTSSWSFDPVILLAWAGIFLVGCAVWIPLTRLAGASWPVAASVAVGWGVGYFFYEFFHARAHLVPPTGTYSTWLRRHHFHHHFGHPMANHGVSVMWWDRAFGTLERPDTVRVPRRLALPWLVDDSGELLPEFVDDYRLVGSADAGEREAMLDRARAFASVAPVD</sequence>
<evidence type="ECO:0000256" key="3">
    <source>
        <dbReference type="ARBA" id="ARBA00022516"/>
    </source>
</evidence>
<feature type="domain" description="Fatty acid hydroxylase" evidence="15">
    <location>
        <begin position="12"/>
        <end position="150"/>
    </location>
</feature>
<evidence type="ECO:0000256" key="8">
    <source>
        <dbReference type="ARBA" id="ARBA00022833"/>
    </source>
</evidence>
<evidence type="ECO:0000256" key="10">
    <source>
        <dbReference type="ARBA" id="ARBA00023002"/>
    </source>
</evidence>
<reference evidence="16 17" key="1">
    <citation type="submission" date="2020-10" db="EMBL/GenBank/DDBJ databases">
        <title>Connecting structure to function with the recovery of over 1000 high-quality activated sludge metagenome-assembled genomes encoding full-length rRNA genes using long-read sequencing.</title>
        <authorList>
            <person name="Singleton C.M."/>
            <person name="Petriglieri F."/>
            <person name="Kristensen J.M."/>
            <person name="Kirkegaard R.H."/>
            <person name="Michaelsen T.Y."/>
            <person name="Andersen M.H."/>
            <person name="Karst S.M."/>
            <person name="Dueholm M.S."/>
            <person name="Nielsen P.H."/>
            <person name="Albertsen M."/>
        </authorList>
    </citation>
    <scope>NUCLEOTIDE SEQUENCE [LARGE SCALE GENOMIC DNA]</scope>
    <source>
        <strain evidence="16">Lyne_18-Q3-R50-59_MAXAC.006</strain>
    </source>
</reference>
<evidence type="ECO:0000259" key="15">
    <source>
        <dbReference type="Pfam" id="PF04116"/>
    </source>
</evidence>
<evidence type="ECO:0000256" key="6">
    <source>
        <dbReference type="ARBA" id="ARBA00022824"/>
    </source>
</evidence>
<keyword evidence="6" id="KW-0256">Endoplasmic reticulum</keyword>
<feature type="transmembrane region" description="Helical" evidence="14">
    <location>
        <begin position="6"/>
        <end position="25"/>
    </location>
</feature>
<evidence type="ECO:0000256" key="14">
    <source>
        <dbReference type="SAM" id="Phobius"/>
    </source>
</evidence>
<keyword evidence="8" id="KW-0862">Zinc</keyword>
<dbReference type="InterPro" id="IPR014430">
    <property type="entry name" value="Scs7"/>
</dbReference>
<evidence type="ECO:0000313" key="17">
    <source>
        <dbReference type="Proteomes" id="UP000727993"/>
    </source>
</evidence>
<dbReference type="InterPro" id="IPR006694">
    <property type="entry name" value="Fatty_acid_hydroxylase"/>
</dbReference>
<evidence type="ECO:0000313" key="16">
    <source>
        <dbReference type="EMBL" id="MBK9297270.1"/>
    </source>
</evidence>
<protein>
    <submittedName>
        <fullName evidence="16">Sterol desaturase family protein</fullName>
    </submittedName>
</protein>
<dbReference type="GO" id="GO:0080132">
    <property type="term" value="F:fatty acid 2-hydroxylase activity"/>
    <property type="evidence" value="ECO:0007669"/>
    <property type="project" value="InterPro"/>
</dbReference>
<keyword evidence="7" id="KW-0276">Fatty acid metabolism</keyword>
<organism evidence="16 17">
    <name type="scientific">Candidatus Neomicrothrix subdominans</name>
    <dbReference type="NCBI Taxonomy" id="2954438"/>
    <lineage>
        <taxon>Bacteria</taxon>
        <taxon>Bacillati</taxon>
        <taxon>Actinomycetota</taxon>
        <taxon>Acidimicrobiia</taxon>
        <taxon>Acidimicrobiales</taxon>
        <taxon>Microthrixaceae</taxon>
        <taxon>Candidatus Neomicrothrix</taxon>
    </lineage>
</organism>
<evidence type="ECO:0000256" key="2">
    <source>
        <dbReference type="ARBA" id="ARBA00004477"/>
    </source>
</evidence>
<accession>A0A936TG31</accession>
<evidence type="ECO:0000256" key="12">
    <source>
        <dbReference type="ARBA" id="ARBA00023136"/>
    </source>
</evidence>
<dbReference type="PANTHER" id="PTHR12863:SF1">
    <property type="entry name" value="FATTY ACID 2-HYDROXYLASE"/>
    <property type="match status" value="1"/>
</dbReference>
<keyword evidence="9 14" id="KW-1133">Transmembrane helix</keyword>
<comment type="cofactor">
    <cofactor evidence="1">
        <name>Zn(2+)</name>
        <dbReference type="ChEBI" id="CHEBI:29105"/>
    </cofactor>
</comment>
<proteinExistence type="predicted"/>
<keyword evidence="12 14" id="KW-0472">Membrane</keyword>
<dbReference type="EMBL" id="JADJZA010000007">
    <property type="protein sequence ID" value="MBK9297270.1"/>
    <property type="molecule type" value="Genomic_DNA"/>
</dbReference>
<keyword evidence="3" id="KW-0444">Lipid biosynthesis</keyword>
<keyword evidence="11" id="KW-0443">Lipid metabolism</keyword>
<evidence type="ECO:0000256" key="5">
    <source>
        <dbReference type="ARBA" id="ARBA00022723"/>
    </source>
</evidence>
<keyword evidence="5" id="KW-0479">Metal-binding</keyword>
<feature type="transmembrane region" description="Helical" evidence="14">
    <location>
        <begin position="57"/>
        <end position="76"/>
    </location>
</feature>
<dbReference type="GO" id="GO:0016020">
    <property type="term" value="C:membrane"/>
    <property type="evidence" value="ECO:0007669"/>
    <property type="project" value="InterPro"/>
</dbReference>
<feature type="transmembrane region" description="Helical" evidence="14">
    <location>
        <begin position="82"/>
        <end position="101"/>
    </location>
</feature>
<dbReference type="Proteomes" id="UP000727993">
    <property type="component" value="Unassembled WGS sequence"/>
</dbReference>
<evidence type="ECO:0000256" key="9">
    <source>
        <dbReference type="ARBA" id="ARBA00022989"/>
    </source>
</evidence>
<evidence type="ECO:0000256" key="4">
    <source>
        <dbReference type="ARBA" id="ARBA00022692"/>
    </source>
</evidence>
<comment type="subcellular location">
    <subcellularLocation>
        <location evidence="2">Endoplasmic reticulum membrane</location>
        <topology evidence="2">Multi-pass membrane protein</topology>
    </subcellularLocation>
</comment>